<keyword evidence="1" id="KW-0472">Membrane</keyword>
<reference evidence="3" key="1">
    <citation type="submission" date="2018-05" db="EMBL/GenBank/DDBJ databases">
        <authorList>
            <person name="Lanie J.A."/>
            <person name="Ng W.-L."/>
            <person name="Kazmierczak K.M."/>
            <person name="Andrzejewski T.M."/>
            <person name="Davidsen T.M."/>
            <person name="Wayne K.J."/>
            <person name="Tettelin H."/>
            <person name="Glass J.I."/>
            <person name="Rusch D."/>
            <person name="Podicherti R."/>
            <person name="Tsui H.-C.T."/>
            <person name="Winkler M.E."/>
        </authorList>
    </citation>
    <scope>NUCLEOTIDE SEQUENCE</scope>
</reference>
<proteinExistence type="predicted"/>
<name>A0A381Z2V6_9ZZZZ</name>
<feature type="domain" description="Tyrosine-protein kinase G-rich" evidence="2">
    <location>
        <begin position="5"/>
        <end position="54"/>
    </location>
</feature>
<keyword evidence="1" id="KW-1133">Transmembrane helix</keyword>
<evidence type="ECO:0000259" key="2">
    <source>
        <dbReference type="Pfam" id="PF13807"/>
    </source>
</evidence>
<keyword evidence="1" id="KW-0812">Transmembrane</keyword>
<dbReference type="EMBL" id="UINC01019751">
    <property type="protein sequence ID" value="SVA83595.1"/>
    <property type="molecule type" value="Genomic_DNA"/>
</dbReference>
<evidence type="ECO:0000313" key="3">
    <source>
        <dbReference type="EMBL" id="SVA83595.1"/>
    </source>
</evidence>
<feature type="non-terminal residue" evidence="3">
    <location>
        <position position="1"/>
    </location>
</feature>
<organism evidence="3">
    <name type="scientific">marine metagenome</name>
    <dbReference type="NCBI Taxonomy" id="408172"/>
    <lineage>
        <taxon>unclassified sequences</taxon>
        <taxon>metagenomes</taxon>
        <taxon>ecological metagenomes</taxon>
    </lineage>
</organism>
<gene>
    <name evidence="3" type="ORF">METZ01_LOCUS136449</name>
</gene>
<evidence type="ECO:0000256" key="1">
    <source>
        <dbReference type="SAM" id="Phobius"/>
    </source>
</evidence>
<sequence>QYEQARMEESKNIPTLQVIDEPKVPLNKAKPKRMLIVLGAVFMAAIFSSGYVLVEYHSRDLRKRLGSI</sequence>
<dbReference type="AlphaFoldDB" id="A0A381Z2V6"/>
<accession>A0A381Z2V6</accession>
<feature type="transmembrane region" description="Helical" evidence="1">
    <location>
        <begin position="34"/>
        <end position="54"/>
    </location>
</feature>
<dbReference type="Pfam" id="PF13807">
    <property type="entry name" value="GNVR"/>
    <property type="match status" value="1"/>
</dbReference>
<protein>
    <recommendedName>
        <fullName evidence="2">Tyrosine-protein kinase G-rich domain-containing protein</fullName>
    </recommendedName>
</protein>
<dbReference type="InterPro" id="IPR032807">
    <property type="entry name" value="GNVR"/>
</dbReference>